<evidence type="ECO:0000256" key="2">
    <source>
        <dbReference type="ARBA" id="ARBA00022801"/>
    </source>
</evidence>
<dbReference type="InterPro" id="IPR013830">
    <property type="entry name" value="SGNH_hydro"/>
</dbReference>
<feature type="domain" description="PA14" evidence="5">
    <location>
        <begin position="400"/>
        <end position="558"/>
    </location>
</feature>
<evidence type="ECO:0000256" key="1">
    <source>
        <dbReference type="ARBA" id="ARBA00005641"/>
    </source>
</evidence>
<dbReference type="InterPro" id="IPR011658">
    <property type="entry name" value="PA14_dom"/>
</dbReference>
<dbReference type="InterPro" id="IPR036514">
    <property type="entry name" value="SGNH_hydro_sf"/>
</dbReference>
<dbReference type="Gene3D" id="2.60.120.1560">
    <property type="match status" value="2"/>
</dbReference>
<dbReference type="GO" id="GO:0016798">
    <property type="term" value="F:hydrolase activity, acting on glycosyl bonds"/>
    <property type="evidence" value="ECO:0007669"/>
    <property type="project" value="UniProtKB-KW"/>
</dbReference>
<feature type="chain" id="PRO_5044802794" description="PA14 domain-containing protein" evidence="4">
    <location>
        <begin position="23"/>
        <end position="1008"/>
    </location>
</feature>
<dbReference type="PROSITE" id="PS51820">
    <property type="entry name" value="PA14"/>
    <property type="match status" value="2"/>
</dbReference>
<gene>
    <name evidence="6" type="ORF">ACHAWU_010282</name>
</gene>
<feature type="domain" description="PA14" evidence="5">
    <location>
        <begin position="843"/>
        <end position="1001"/>
    </location>
</feature>
<dbReference type="Pfam" id="PF00150">
    <property type="entry name" value="Cellulase"/>
    <property type="match status" value="1"/>
</dbReference>
<evidence type="ECO:0000313" key="6">
    <source>
        <dbReference type="EMBL" id="KAL3759713.1"/>
    </source>
</evidence>
<dbReference type="SUPFAM" id="SSF56988">
    <property type="entry name" value="Anthrax protective antigen"/>
    <property type="match status" value="2"/>
</dbReference>
<dbReference type="Pfam" id="PF13472">
    <property type="entry name" value="Lipase_GDSL_2"/>
    <property type="match status" value="1"/>
</dbReference>
<proteinExistence type="inferred from homology"/>
<reference evidence="6 7" key="1">
    <citation type="submission" date="2024-10" db="EMBL/GenBank/DDBJ databases">
        <title>Updated reference genomes for cyclostephanoid diatoms.</title>
        <authorList>
            <person name="Roberts W.R."/>
            <person name="Alverson A.J."/>
        </authorList>
    </citation>
    <scope>NUCLEOTIDE SEQUENCE [LARGE SCALE GENOMIC DNA]</scope>
    <source>
        <strain evidence="6 7">AJA232-27</strain>
    </source>
</reference>
<name>A0ABD3M9Z2_9STRA</name>
<keyword evidence="4" id="KW-0732">Signal</keyword>
<evidence type="ECO:0000256" key="4">
    <source>
        <dbReference type="SAM" id="SignalP"/>
    </source>
</evidence>
<feature type="signal peptide" evidence="4">
    <location>
        <begin position="1"/>
        <end position="22"/>
    </location>
</feature>
<dbReference type="SUPFAM" id="SSF51445">
    <property type="entry name" value="(Trans)glycosidases"/>
    <property type="match status" value="1"/>
</dbReference>
<dbReference type="Gene3D" id="3.40.50.1110">
    <property type="entry name" value="SGNH hydrolase"/>
    <property type="match status" value="1"/>
</dbReference>
<dbReference type="EMBL" id="JALLBG020000198">
    <property type="protein sequence ID" value="KAL3759713.1"/>
    <property type="molecule type" value="Genomic_DNA"/>
</dbReference>
<keyword evidence="3" id="KW-0326">Glycosidase</keyword>
<dbReference type="SMART" id="SM00758">
    <property type="entry name" value="PA14"/>
    <property type="match status" value="2"/>
</dbReference>
<organism evidence="6 7">
    <name type="scientific">Discostella pseudostelligera</name>
    <dbReference type="NCBI Taxonomy" id="259834"/>
    <lineage>
        <taxon>Eukaryota</taxon>
        <taxon>Sar</taxon>
        <taxon>Stramenopiles</taxon>
        <taxon>Ochrophyta</taxon>
        <taxon>Bacillariophyta</taxon>
        <taxon>Coscinodiscophyceae</taxon>
        <taxon>Thalassiosirophycidae</taxon>
        <taxon>Stephanodiscales</taxon>
        <taxon>Stephanodiscaceae</taxon>
        <taxon>Discostella</taxon>
    </lineage>
</organism>
<sequence length="1008" mass="112209">MMRNFPVLILAIIATMIPSCSCITLPLSVADDQVVDSNGEVFQFRCVNWVGHMEPNLPEGLQHQPLSYIVDTIASSDTYNCVRLNYAVELFDKTTITARESLQTSLGGTLASHIAPFEQHNPDLIDLPLPEVFQAVVEALSSRDLLVLMSNHVSKAGWCCSFTDGNGWFNDLHFDVSKWLSSLSSMVSLMSQYPNVVAFDLRNELRTNSRDRATQISDWMTYISQGINTLNRANPDALIFVTGLEYDLDFSFLDEGSNTQQWININARLNKIVFEGHVYSWSGFGEITDDCSAMLSRLDSRLGWPKRNNRPLVISEFGLDINSFPDDTPSLQYFNCVKRFIVEKKLGYAVWLLGGSYYSRDGQINHGESFGVLDSNWTAYKKSSIFTRACKAMDWTANEDPSVGSTLETWTGIGGMTIADFNSGTNSLTVTPNQSVLLSNLLEGPTNSGDNYGSRMKGWLVPPVTGDYVFWIASDDNGELWLSTDDERANMVRMCHVPGWTNVREWTKYSEQKSVAIWLVAGQPYYYEALKKNEGGNDNLAVAWQYPGQILEVIPARYSHVTVPTSSVSIFCYGDSLTWGHDEQAWNFSPPRPNPYAKYLEQELANLLQPAATVRHIGLPGWTSFQMHDAFNDETDGLCPAIRNSPNLSLVIILVGTNDITDIELQAAPEDRAALIAQSIIDLHTRALSSCGNAAFHTLSIGIPESRVQLVEQPVRGRMAALINNALNEFASSSESGVSYIDFPIPFSENAEIWVSDGVHLTGEGYESLGIKLADPVMDILDSSRRDEKSAWECYRQTDLLLVGQVEIWWGHKDSDAIWACNAWVTACGSGQEGGCTALLSRTRYSGGLLDMWTGIAGMTIADLMSGTNNLSNPPNKSVRLQNLLEGPTNSGGNYGIRMKGWLVPPVTGDYVFWMASDDNGELWLSTDGERANMVRVCHVPGYTNRREWTKYSEQRSMSVQLVAGQQYYYEALMKTWGGNDNIAIAWQYPGQMFEVIPARFSSRVQTN</sequence>
<dbReference type="AlphaFoldDB" id="A0ABD3M9Z2"/>
<evidence type="ECO:0000259" key="5">
    <source>
        <dbReference type="PROSITE" id="PS51820"/>
    </source>
</evidence>
<dbReference type="InterPro" id="IPR001547">
    <property type="entry name" value="Glyco_hydro_5"/>
</dbReference>
<dbReference type="InterPro" id="IPR017853">
    <property type="entry name" value="GH"/>
</dbReference>
<evidence type="ECO:0000256" key="3">
    <source>
        <dbReference type="ARBA" id="ARBA00023295"/>
    </source>
</evidence>
<keyword evidence="2" id="KW-0378">Hydrolase</keyword>
<comment type="similarity">
    <text evidence="1">Belongs to the glycosyl hydrolase 5 (cellulase A) family.</text>
</comment>
<dbReference type="InterPro" id="IPR037524">
    <property type="entry name" value="PA14/GLEYA"/>
</dbReference>
<dbReference type="PANTHER" id="PTHR31263">
    <property type="entry name" value="CELLULASE FAMILY PROTEIN (AFU_ORTHOLOGUE AFUA_5G14560)"/>
    <property type="match status" value="1"/>
</dbReference>
<protein>
    <recommendedName>
        <fullName evidence="5">PA14 domain-containing protein</fullName>
    </recommendedName>
</protein>
<dbReference type="CDD" id="cd00229">
    <property type="entry name" value="SGNH_hydrolase"/>
    <property type="match status" value="1"/>
</dbReference>
<accession>A0ABD3M9Z2</accession>
<comment type="caution">
    <text evidence="6">The sequence shown here is derived from an EMBL/GenBank/DDBJ whole genome shotgun (WGS) entry which is preliminary data.</text>
</comment>
<dbReference type="SUPFAM" id="SSF52266">
    <property type="entry name" value="SGNH hydrolase"/>
    <property type="match status" value="1"/>
</dbReference>
<keyword evidence="7" id="KW-1185">Reference proteome</keyword>
<dbReference type="Pfam" id="PF07691">
    <property type="entry name" value="PA14"/>
    <property type="match status" value="2"/>
</dbReference>
<dbReference type="Proteomes" id="UP001530293">
    <property type="component" value="Unassembled WGS sequence"/>
</dbReference>
<dbReference type="Gene3D" id="3.20.20.80">
    <property type="entry name" value="Glycosidases"/>
    <property type="match status" value="1"/>
</dbReference>
<dbReference type="PANTHER" id="PTHR31263:SF0">
    <property type="entry name" value="CELLULASE FAMILY PROTEIN (AFU_ORTHOLOGUE AFUA_5G14560)"/>
    <property type="match status" value="1"/>
</dbReference>
<evidence type="ECO:0000313" key="7">
    <source>
        <dbReference type="Proteomes" id="UP001530293"/>
    </source>
</evidence>